<organism evidence="4 5">
    <name type="scientific">Tetranychus urticae</name>
    <name type="common">Two-spotted spider mite</name>
    <dbReference type="NCBI Taxonomy" id="32264"/>
    <lineage>
        <taxon>Eukaryota</taxon>
        <taxon>Metazoa</taxon>
        <taxon>Ecdysozoa</taxon>
        <taxon>Arthropoda</taxon>
        <taxon>Chelicerata</taxon>
        <taxon>Arachnida</taxon>
        <taxon>Acari</taxon>
        <taxon>Acariformes</taxon>
        <taxon>Trombidiformes</taxon>
        <taxon>Prostigmata</taxon>
        <taxon>Eleutherengona</taxon>
        <taxon>Raphignathae</taxon>
        <taxon>Tetranychoidea</taxon>
        <taxon>Tetranychidae</taxon>
        <taxon>Tetranychus</taxon>
    </lineage>
</organism>
<dbReference type="GO" id="GO:0006730">
    <property type="term" value="P:one-carbon metabolic process"/>
    <property type="evidence" value="ECO:0007669"/>
    <property type="project" value="TreeGrafter"/>
</dbReference>
<evidence type="ECO:0000313" key="5">
    <source>
        <dbReference type="Proteomes" id="UP000015104"/>
    </source>
</evidence>
<dbReference type="PANTHER" id="PTHR18952:SF208">
    <property type="entry name" value="CARBONIC ANHYDRASE XA-RELATED"/>
    <property type="match status" value="1"/>
</dbReference>
<keyword evidence="5" id="KW-1185">Reference proteome</keyword>
<evidence type="ECO:0000313" key="4">
    <source>
        <dbReference type="EnsemblMetazoa" id="tetur01g04000.1"/>
    </source>
</evidence>
<dbReference type="Gene3D" id="3.10.200.10">
    <property type="entry name" value="Alpha carbonic anhydrase"/>
    <property type="match status" value="1"/>
</dbReference>
<feature type="domain" description="Alpha-carbonic anhydrase" evidence="3">
    <location>
        <begin position="42"/>
        <end position="302"/>
    </location>
</feature>
<dbReference type="InterPro" id="IPR023561">
    <property type="entry name" value="Carbonic_anhydrase_a-class"/>
</dbReference>
<evidence type="ECO:0000256" key="2">
    <source>
        <dbReference type="SAM" id="SignalP"/>
    </source>
</evidence>
<dbReference type="EMBL" id="CAEY01000440">
    <property type="status" value="NOT_ANNOTATED_CDS"/>
    <property type="molecule type" value="Genomic_DNA"/>
</dbReference>
<feature type="chain" id="PRO_5004579886" description="Alpha-carbonic anhydrase domain-containing protein" evidence="2">
    <location>
        <begin position="37"/>
        <end position="349"/>
    </location>
</feature>
<dbReference type="AlphaFoldDB" id="T1JQP7"/>
<gene>
    <name evidence="4" type="primary">107364131</name>
</gene>
<dbReference type="SUPFAM" id="SSF51069">
    <property type="entry name" value="Carbonic anhydrase"/>
    <property type="match status" value="1"/>
</dbReference>
<dbReference type="KEGG" id="tut:107364131"/>
<accession>T1JQP7</accession>
<keyword evidence="2" id="KW-0732">Signal</keyword>
<dbReference type="HOGENOM" id="CLU_039326_7_1_1"/>
<evidence type="ECO:0000259" key="3">
    <source>
        <dbReference type="PROSITE" id="PS51144"/>
    </source>
</evidence>
<dbReference type="PROSITE" id="PS51144">
    <property type="entry name" value="ALPHA_CA_2"/>
    <property type="match status" value="1"/>
</dbReference>
<evidence type="ECO:0000256" key="1">
    <source>
        <dbReference type="ARBA" id="ARBA00010718"/>
    </source>
</evidence>
<proteinExistence type="inferred from homology"/>
<name>T1JQP7_TETUR</name>
<feature type="signal peptide" evidence="2">
    <location>
        <begin position="1"/>
        <end position="36"/>
    </location>
</feature>
<dbReference type="PANTHER" id="PTHR18952">
    <property type="entry name" value="CARBONIC ANHYDRASE"/>
    <property type="match status" value="1"/>
</dbReference>
<dbReference type="Proteomes" id="UP000015104">
    <property type="component" value="Unassembled WGS sequence"/>
</dbReference>
<dbReference type="EnsemblMetazoa" id="tetur01g04000.1">
    <property type="protein sequence ID" value="tetur01g04000.1"/>
    <property type="gene ID" value="tetur01g04000"/>
</dbReference>
<reference evidence="5" key="1">
    <citation type="submission" date="2011-08" db="EMBL/GenBank/DDBJ databases">
        <authorList>
            <person name="Rombauts S."/>
        </authorList>
    </citation>
    <scope>NUCLEOTIDE SEQUENCE</scope>
    <source>
        <strain evidence="5">London</strain>
    </source>
</reference>
<dbReference type="OMA" id="YSINHMI"/>
<dbReference type="eggNOG" id="KOG0382">
    <property type="taxonomic scope" value="Eukaryota"/>
</dbReference>
<dbReference type="InterPro" id="IPR001148">
    <property type="entry name" value="CA_dom"/>
</dbReference>
<reference evidence="4" key="2">
    <citation type="submission" date="2015-06" db="UniProtKB">
        <authorList>
            <consortium name="EnsemblMetazoa"/>
        </authorList>
    </citation>
    <scope>IDENTIFICATION</scope>
</reference>
<dbReference type="InterPro" id="IPR036398">
    <property type="entry name" value="CA_dom_sf"/>
</dbReference>
<dbReference type="Pfam" id="PF00194">
    <property type="entry name" value="Carb_anhydrase"/>
    <property type="match status" value="1"/>
</dbReference>
<protein>
    <recommendedName>
        <fullName evidence="3">Alpha-carbonic anhydrase domain-containing protein</fullName>
    </recommendedName>
</protein>
<dbReference type="GO" id="GO:0004089">
    <property type="term" value="F:carbonate dehydratase activity"/>
    <property type="evidence" value="ECO:0007669"/>
    <property type="project" value="InterPro"/>
</dbReference>
<comment type="similarity">
    <text evidence="1">Belongs to the alpha-carbonic anhydrase family.</text>
</comment>
<dbReference type="STRING" id="32264.T1JQP7"/>
<dbReference type="OrthoDB" id="5978072at2759"/>
<dbReference type="GO" id="GO:0008270">
    <property type="term" value="F:zinc ion binding"/>
    <property type="evidence" value="ECO:0007669"/>
    <property type="project" value="InterPro"/>
</dbReference>
<dbReference type="SMART" id="SM01057">
    <property type="entry name" value="Carb_anhydrase"/>
    <property type="match status" value="1"/>
</dbReference>
<sequence length="349" mass="39897">MRKFDCSKWPNRVNCFNFFPLQLFALLSLQVTLTVSHSSWDQWWAYDGISGPSYWGILNPKWSHCTKGRKQSPIDINPDSLLFDPGLESIQIIKGDIINGDLINTGRGLKLGVDINSSITITSGPLSYQYSINHMIFHYGTQDDRGSEHRINGVSFPGELQLYFYNSQLYHNWTQAAQESNGLAVIAVLIHIASSSEEETTATSFNSIVKSIEHIKYKGTSHKLESMSIHKLLPTLDHYITYEGSLTEPPCHETVQWIVLNKPLYATYQQLSLIRNSLNIDGYGDNYRPIQLTNYRCVRTNILREFNTTIDEMSQSMKDNHHEFNKKRICGNKGYVTYKANIKRDLDGD</sequence>